<proteinExistence type="predicted"/>
<evidence type="ECO:0000313" key="1">
    <source>
        <dbReference type="EMBL" id="MBD5779700.1"/>
    </source>
</evidence>
<dbReference type="InterPro" id="IPR011990">
    <property type="entry name" value="TPR-like_helical_dom_sf"/>
</dbReference>
<evidence type="ECO:0000313" key="2">
    <source>
        <dbReference type="Proteomes" id="UP000622317"/>
    </source>
</evidence>
<dbReference type="Gene3D" id="1.25.40.10">
    <property type="entry name" value="Tetratricopeptide repeat domain"/>
    <property type="match status" value="1"/>
</dbReference>
<accession>A0A927IHQ3</accession>
<reference evidence="1" key="1">
    <citation type="submission" date="2020-09" db="EMBL/GenBank/DDBJ databases">
        <title>Pelagicoccus enzymogenes sp. nov. with an EPS production, isolated from marine sediment.</title>
        <authorList>
            <person name="Feng X."/>
        </authorList>
    </citation>
    <scope>NUCLEOTIDE SEQUENCE</scope>
    <source>
        <strain evidence="1">NFK12</strain>
    </source>
</reference>
<protein>
    <recommendedName>
        <fullName evidence="3">Tetratricopeptide repeat protein</fullName>
    </recommendedName>
</protein>
<dbReference type="SUPFAM" id="SSF48452">
    <property type="entry name" value="TPR-like"/>
    <property type="match status" value="1"/>
</dbReference>
<sequence>MLSEREQILFKKALTYANGYRELGMVEEALQELANLGETYASRTEFLQMQLAIFMEAKRWQDALPVANILASRNDSDPGNFVNLAYITRRASGIEGARIILENASKRFPREAIIHYNLGCYACCTKDMDTAKAHLLTSFSLDESYLEMSETDEDLKSLRSWIAKIPRPEKES</sequence>
<name>A0A927IHQ3_9BACT</name>
<dbReference type="EMBL" id="JACYFG010000013">
    <property type="protein sequence ID" value="MBD5779700.1"/>
    <property type="molecule type" value="Genomic_DNA"/>
</dbReference>
<gene>
    <name evidence="1" type="ORF">IEN85_09350</name>
</gene>
<comment type="caution">
    <text evidence="1">The sequence shown here is derived from an EMBL/GenBank/DDBJ whole genome shotgun (WGS) entry which is preliminary data.</text>
</comment>
<dbReference type="Proteomes" id="UP000622317">
    <property type="component" value="Unassembled WGS sequence"/>
</dbReference>
<organism evidence="1 2">
    <name type="scientific">Pelagicoccus enzymogenes</name>
    <dbReference type="NCBI Taxonomy" id="2773457"/>
    <lineage>
        <taxon>Bacteria</taxon>
        <taxon>Pseudomonadati</taxon>
        <taxon>Verrucomicrobiota</taxon>
        <taxon>Opitutia</taxon>
        <taxon>Puniceicoccales</taxon>
        <taxon>Pelagicoccaceae</taxon>
        <taxon>Pelagicoccus</taxon>
    </lineage>
</organism>
<keyword evidence="2" id="KW-1185">Reference proteome</keyword>
<evidence type="ECO:0008006" key="3">
    <source>
        <dbReference type="Google" id="ProtNLM"/>
    </source>
</evidence>
<dbReference type="RefSeq" id="WP_191616832.1">
    <property type="nucleotide sequence ID" value="NZ_JACYFG010000013.1"/>
</dbReference>
<dbReference type="AlphaFoldDB" id="A0A927IHQ3"/>